<dbReference type="InterPro" id="IPR004232">
    <property type="entry name" value="CN_Hdrtase_a/SCN_Hdrlase_g"/>
</dbReference>
<dbReference type="EMBL" id="BOVK01000042">
    <property type="protein sequence ID" value="GIQ70216.1"/>
    <property type="molecule type" value="Genomic_DNA"/>
</dbReference>
<dbReference type="SUPFAM" id="SSF56209">
    <property type="entry name" value="Nitrile hydratase alpha chain"/>
    <property type="match status" value="1"/>
</dbReference>
<evidence type="ECO:0000259" key="2">
    <source>
        <dbReference type="Pfam" id="PF02979"/>
    </source>
</evidence>
<dbReference type="Pfam" id="PF02979">
    <property type="entry name" value="NHase_alpha"/>
    <property type="match status" value="1"/>
</dbReference>
<dbReference type="Proteomes" id="UP000677918">
    <property type="component" value="Unassembled WGS sequence"/>
</dbReference>
<sequence>MSKGEQLRQQIIQKAWADPAFKQLLLSDPRKALKEAFQIDVPPHIQLETLEETDSRYYLVIPPNPSTAIRNASDANVRAEW</sequence>
<evidence type="ECO:0000256" key="1">
    <source>
        <dbReference type="ARBA" id="ARBA00022723"/>
    </source>
</evidence>
<dbReference type="GO" id="GO:0003824">
    <property type="term" value="F:catalytic activity"/>
    <property type="evidence" value="ECO:0007669"/>
    <property type="project" value="InterPro"/>
</dbReference>
<dbReference type="RefSeq" id="WP_213412988.1">
    <property type="nucleotide sequence ID" value="NZ_BOVK01000042.1"/>
</dbReference>
<feature type="domain" description="Nitrile hydratase alpha/Thiocyanate hydrolase gamma" evidence="2">
    <location>
        <begin position="5"/>
        <end position="61"/>
    </location>
</feature>
<keyword evidence="1" id="KW-0479">Metal-binding</keyword>
<gene>
    <name evidence="3" type="ORF">XYCOK13_30400</name>
</gene>
<dbReference type="GO" id="GO:0046914">
    <property type="term" value="F:transition metal ion binding"/>
    <property type="evidence" value="ECO:0007669"/>
    <property type="project" value="InterPro"/>
</dbReference>
<dbReference type="InterPro" id="IPR036648">
    <property type="entry name" value="CN_Hdrase_a/SCN_Hdrase_g_sf"/>
</dbReference>
<protein>
    <recommendedName>
        <fullName evidence="2">Nitrile hydratase alpha/Thiocyanate hydrolase gamma domain-containing protein</fullName>
    </recommendedName>
</protein>
<organism evidence="3 4">
    <name type="scientific">Xylanibacillus composti</name>
    <dbReference type="NCBI Taxonomy" id="1572762"/>
    <lineage>
        <taxon>Bacteria</taxon>
        <taxon>Bacillati</taxon>
        <taxon>Bacillota</taxon>
        <taxon>Bacilli</taxon>
        <taxon>Bacillales</taxon>
        <taxon>Paenibacillaceae</taxon>
        <taxon>Xylanibacillus</taxon>
    </lineage>
</organism>
<dbReference type="Gene3D" id="3.90.330.10">
    <property type="entry name" value="Nitrile hydratase alpha /Thiocyanate hydrolase gamma"/>
    <property type="match status" value="1"/>
</dbReference>
<dbReference type="NCBIfam" id="TIGR03793">
    <property type="entry name" value="leader_NHLP"/>
    <property type="match status" value="1"/>
</dbReference>
<accession>A0A8J4H611</accession>
<keyword evidence="4" id="KW-1185">Reference proteome</keyword>
<dbReference type="InterPro" id="IPR022513">
    <property type="entry name" value="TOMM_pelo"/>
</dbReference>
<evidence type="ECO:0000313" key="3">
    <source>
        <dbReference type="EMBL" id="GIQ70216.1"/>
    </source>
</evidence>
<dbReference type="AlphaFoldDB" id="A0A8J4H611"/>
<comment type="caution">
    <text evidence="3">The sequence shown here is derived from an EMBL/GenBank/DDBJ whole genome shotgun (WGS) entry which is preliminary data.</text>
</comment>
<evidence type="ECO:0000313" key="4">
    <source>
        <dbReference type="Proteomes" id="UP000677918"/>
    </source>
</evidence>
<proteinExistence type="predicted"/>
<name>A0A8J4H611_9BACL</name>
<reference evidence="3" key="1">
    <citation type="submission" date="2021-04" db="EMBL/GenBank/DDBJ databases">
        <title>Draft genome sequence of Xylanibacillus composti strain K13.</title>
        <authorList>
            <person name="Uke A."/>
            <person name="Chhe C."/>
            <person name="Baramee S."/>
            <person name="Kosugi A."/>
        </authorList>
    </citation>
    <scope>NUCLEOTIDE SEQUENCE</scope>
    <source>
        <strain evidence="3">K13</strain>
    </source>
</reference>